<reference evidence="7" key="1">
    <citation type="submission" date="2020-05" db="EMBL/GenBank/DDBJ databases">
        <title>WGS assembly of Panicum virgatum.</title>
        <authorList>
            <person name="Lovell J.T."/>
            <person name="Jenkins J."/>
            <person name="Shu S."/>
            <person name="Juenger T.E."/>
            <person name="Schmutz J."/>
        </authorList>
    </citation>
    <scope>NUCLEOTIDE SEQUENCE</scope>
    <source>
        <strain evidence="7">AP13</strain>
    </source>
</reference>
<dbReference type="AlphaFoldDB" id="A0A8T0RBN3"/>
<dbReference type="InterPro" id="IPR004827">
    <property type="entry name" value="bZIP"/>
</dbReference>
<keyword evidence="8" id="KW-1185">Reference proteome</keyword>
<keyword evidence="5" id="KW-0539">Nucleus</keyword>
<dbReference type="GO" id="GO:0005634">
    <property type="term" value="C:nucleus"/>
    <property type="evidence" value="ECO:0007669"/>
    <property type="project" value="UniProtKB-SubCell"/>
</dbReference>
<gene>
    <name evidence="7" type="ORF">PVAP13_6KG098700</name>
</gene>
<evidence type="ECO:0000256" key="5">
    <source>
        <dbReference type="ARBA" id="ARBA00023242"/>
    </source>
</evidence>
<dbReference type="PANTHER" id="PTHR13690:SF124">
    <property type="entry name" value="TRANSCRIPTION FACTOR RF2A"/>
    <property type="match status" value="1"/>
</dbReference>
<dbReference type="EMBL" id="CM029047">
    <property type="protein sequence ID" value="KAG2582293.1"/>
    <property type="molecule type" value="Genomic_DNA"/>
</dbReference>
<feature type="domain" description="BZIP" evidence="6">
    <location>
        <begin position="327"/>
        <end position="391"/>
    </location>
</feature>
<dbReference type="SUPFAM" id="SSF57959">
    <property type="entry name" value="Leucine zipper domain"/>
    <property type="match status" value="1"/>
</dbReference>
<evidence type="ECO:0000256" key="4">
    <source>
        <dbReference type="ARBA" id="ARBA00023163"/>
    </source>
</evidence>
<dbReference type="GO" id="GO:0003677">
    <property type="term" value="F:DNA binding"/>
    <property type="evidence" value="ECO:0007669"/>
    <property type="project" value="UniProtKB-KW"/>
</dbReference>
<evidence type="ECO:0000256" key="3">
    <source>
        <dbReference type="ARBA" id="ARBA00023125"/>
    </source>
</evidence>
<keyword evidence="4" id="KW-0804">Transcription</keyword>
<dbReference type="CDD" id="cd14703">
    <property type="entry name" value="bZIP_plant_RF2"/>
    <property type="match status" value="1"/>
</dbReference>
<evidence type="ECO:0000313" key="8">
    <source>
        <dbReference type="Proteomes" id="UP000823388"/>
    </source>
</evidence>
<organism evidence="7 8">
    <name type="scientific">Panicum virgatum</name>
    <name type="common">Blackwell switchgrass</name>
    <dbReference type="NCBI Taxonomy" id="38727"/>
    <lineage>
        <taxon>Eukaryota</taxon>
        <taxon>Viridiplantae</taxon>
        <taxon>Streptophyta</taxon>
        <taxon>Embryophyta</taxon>
        <taxon>Tracheophyta</taxon>
        <taxon>Spermatophyta</taxon>
        <taxon>Magnoliopsida</taxon>
        <taxon>Liliopsida</taxon>
        <taxon>Poales</taxon>
        <taxon>Poaceae</taxon>
        <taxon>PACMAD clade</taxon>
        <taxon>Panicoideae</taxon>
        <taxon>Panicodae</taxon>
        <taxon>Paniceae</taxon>
        <taxon>Panicinae</taxon>
        <taxon>Panicum</taxon>
        <taxon>Panicum sect. Hiantes</taxon>
    </lineage>
</organism>
<comment type="subcellular location">
    <subcellularLocation>
        <location evidence="1">Nucleus</location>
    </subcellularLocation>
</comment>
<accession>A0A8T0RBN3</accession>
<dbReference type="SMART" id="SM00338">
    <property type="entry name" value="BRLZ"/>
    <property type="match status" value="1"/>
</dbReference>
<dbReference type="InterPro" id="IPR044759">
    <property type="entry name" value="bZIP_RF2"/>
</dbReference>
<sequence>MVHLTGEDVSNSLRAPMATPSMALLGGQPWHRLVPPSSWAALGSSTCPSQSSPSWFTGQSAAALLDQISAYPKEMSFLLPISGSGLPPRNSNNNYFGFPQQASGSQLAPLPASLRIPSLEEASTHNMLSTTGRAMPWHRGDLSVDVGSSISSLPNLTTGGMKAPMPPLKPASSQGAGASSNVINFSPWPSSNSELAALPASLQAPLLPEKQGPIDATAARRDPDFISLINSEEYELDQDNPNAKDVSWETALKHLEGTKITGSTPCHHGSLSMGINNSSSTPKLLLPLPPSSLTGASSSRSPVTRVIFTDAEKEIIRKDKNLQELVNKEPKKVKRLLSNRISAAKRKAIKDIHTLELELKVETLQSKYNTLFAQFQLQQEQCAEIDNQNREMSMVVQELERQAVLKDALTEALQAEIQALKDMKFNAVQMRSKKNKCPGCSYFTPTK</sequence>
<name>A0A8T0RBN3_PANVG</name>
<dbReference type="PANTHER" id="PTHR13690">
    <property type="entry name" value="TRANSCRIPTION FACTOR POSF21-RELATED"/>
    <property type="match status" value="1"/>
</dbReference>
<dbReference type="Proteomes" id="UP000823388">
    <property type="component" value="Chromosome 6K"/>
</dbReference>
<dbReference type="GO" id="GO:0003700">
    <property type="term" value="F:DNA-binding transcription factor activity"/>
    <property type="evidence" value="ECO:0007669"/>
    <property type="project" value="InterPro"/>
</dbReference>
<proteinExistence type="predicted"/>
<keyword evidence="3" id="KW-0238">DNA-binding</keyword>
<evidence type="ECO:0000313" key="7">
    <source>
        <dbReference type="EMBL" id="KAG2582293.1"/>
    </source>
</evidence>
<evidence type="ECO:0000259" key="6">
    <source>
        <dbReference type="SMART" id="SM00338"/>
    </source>
</evidence>
<keyword evidence="2" id="KW-0805">Transcription regulation</keyword>
<dbReference type="InterPro" id="IPR046347">
    <property type="entry name" value="bZIP_sf"/>
</dbReference>
<evidence type="ECO:0000256" key="2">
    <source>
        <dbReference type="ARBA" id="ARBA00023015"/>
    </source>
</evidence>
<comment type="caution">
    <text evidence="7">The sequence shown here is derived from an EMBL/GenBank/DDBJ whole genome shotgun (WGS) entry which is preliminary data.</text>
</comment>
<protein>
    <recommendedName>
        <fullName evidence="6">BZIP domain-containing protein</fullName>
    </recommendedName>
</protein>
<evidence type="ECO:0000256" key="1">
    <source>
        <dbReference type="ARBA" id="ARBA00004123"/>
    </source>
</evidence>